<dbReference type="RefSeq" id="XP_001873234.1">
    <property type="nucleotide sequence ID" value="XM_001873199.1"/>
</dbReference>
<dbReference type="GO" id="GO:0003723">
    <property type="term" value="F:RNA binding"/>
    <property type="evidence" value="ECO:0007669"/>
    <property type="project" value="InterPro"/>
</dbReference>
<organism evidence="4">
    <name type="scientific">Laccaria bicolor (strain S238N-H82 / ATCC MYA-4686)</name>
    <name type="common">Bicoloured deceiver</name>
    <name type="synonym">Laccaria laccata var. bicolor</name>
    <dbReference type="NCBI Taxonomy" id="486041"/>
    <lineage>
        <taxon>Eukaryota</taxon>
        <taxon>Fungi</taxon>
        <taxon>Dikarya</taxon>
        <taxon>Basidiomycota</taxon>
        <taxon>Agaricomycotina</taxon>
        <taxon>Agaricomycetes</taxon>
        <taxon>Agaricomycetidae</taxon>
        <taxon>Agaricales</taxon>
        <taxon>Agaricineae</taxon>
        <taxon>Hydnangiaceae</taxon>
        <taxon>Laccaria</taxon>
    </lineage>
</organism>
<dbReference type="GO" id="GO:0000492">
    <property type="term" value="P:box C/D snoRNP assembly"/>
    <property type="evidence" value="ECO:0007669"/>
    <property type="project" value="TreeGrafter"/>
</dbReference>
<feature type="domain" description="FMR1-interacting protein 1 conserved" evidence="2">
    <location>
        <begin position="119"/>
        <end position="170"/>
    </location>
</feature>
<dbReference type="InParanoid" id="B0CQ77"/>
<dbReference type="Pfam" id="PF10453">
    <property type="entry name" value="NUFIP1"/>
    <property type="match status" value="1"/>
</dbReference>
<feature type="region of interest" description="Disordered" evidence="1">
    <location>
        <begin position="281"/>
        <end position="323"/>
    </location>
</feature>
<feature type="compositionally biased region" description="Basic and acidic residues" evidence="1">
    <location>
        <begin position="185"/>
        <end position="197"/>
    </location>
</feature>
<dbReference type="EMBL" id="DS547091">
    <property type="protein sequence ID" value="EDR15026.1"/>
    <property type="molecule type" value="Genomic_DNA"/>
</dbReference>
<feature type="compositionally biased region" description="Polar residues" evidence="1">
    <location>
        <begin position="286"/>
        <end position="295"/>
    </location>
</feature>
<gene>
    <name evidence="3" type="ORF">LACBIDRAFT_300738</name>
</gene>
<reference evidence="3 4" key="1">
    <citation type="journal article" date="2008" name="Nature">
        <title>The genome of Laccaria bicolor provides insights into mycorrhizal symbiosis.</title>
        <authorList>
            <person name="Martin F."/>
            <person name="Aerts A."/>
            <person name="Ahren D."/>
            <person name="Brun A."/>
            <person name="Danchin E.G.J."/>
            <person name="Duchaussoy F."/>
            <person name="Gibon J."/>
            <person name="Kohler A."/>
            <person name="Lindquist E."/>
            <person name="Pereda V."/>
            <person name="Salamov A."/>
            <person name="Shapiro H.J."/>
            <person name="Wuyts J."/>
            <person name="Blaudez D."/>
            <person name="Buee M."/>
            <person name="Brokstein P."/>
            <person name="Canbaeck B."/>
            <person name="Cohen D."/>
            <person name="Courty P.E."/>
            <person name="Coutinho P.M."/>
            <person name="Delaruelle C."/>
            <person name="Detter J.C."/>
            <person name="Deveau A."/>
            <person name="DiFazio S."/>
            <person name="Duplessis S."/>
            <person name="Fraissinet-Tachet L."/>
            <person name="Lucic E."/>
            <person name="Frey-Klett P."/>
            <person name="Fourrey C."/>
            <person name="Feussner I."/>
            <person name="Gay G."/>
            <person name="Grimwood J."/>
            <person name="Hoegger P.J."/>
            <person name="Jain P."/>
            <person name="Kilaru S."/>
            <person name="Labbe J."/>
            <person name="Lin Y.C."/>
            <person name="Legue V."/>
            <person name="Le Tacon F."/>
            <person name="Marmeisse R."/>
            <person name="Melayah D."/>
            <person name="Montanini B."/>
            <person name="Muratet M."/>
            <person name="Nehls U."/>
            <person name="Niculita-Hirzel H."/>
            <person name="Oudot-Le Secq M.P."/>
            <person name="Peter M."/>
            <person name="Quesneville H."/>
            <person name="Rajashekar B."/>
            <person name="Reich M."/>
            <person name="Rouhier N."/>
            <person name="Schmutz J."/>
            <person name="Yin T."/>
            <person name="Chalot M."/>
            <person name="Henrissat B."/>
            <person name="Kuees U."/>
            <person name="Lucas S."/>
            <person name="Van de Peer Y."/>
            <person name="Podila G.K."/>
            <person name="Polle A."/>
            <person name="Pukkila P.J."/>
            <person name="Richardson P.M."/>
            <person name="Rouze P."/>
            <person name="Sanders I.R."/>
            <person name="Stajich J.E."/>
            <person name="Tunlid A."/>
            <person name="Tuskan G."/>
            <person name="Grigoriev I.V."/>
        </authorList>
    </citation>
    <scope>NUCLEOTIDE SEQUENCE [LARGE SCALE GENOMIC DNA]</scope>
    <source>
        <strain evidence="4">S238N-H82 / ATCC MYA-4686</strain>
    </source>
</reference>
<protein>
    <submittedName>
        <fullName evidence="3">Predicted protein</fullName>
    </submittedName>
</protein>
<dbReference type="InterPro" id="IPR039136">
    <property type="entry name" value="NUFIP1-like"/>
</dbReference>
<sequence length="378" mass="42467">MNRNPLHPSLPRPPHVHPSTTPYIPQSLLESYSSHYAQAYLQSYPAPLAAGLNEIRTPFRTEVGSWYQPGNNRCTYKGCSFTGSHKSVETHMMDRHLIFPPGWDKRKKRQEWDADPTLKGKPVPIQGTTIILDSPEVLDAWIAERKKRFPTATRVDDKKRKLEEAIARGQLPFVETGFRKRQKIDDHCSVGRGDSIRRDRHAKKDHHEGAMGRGHAQGRRSDAGWRGRGRGSSVMHSQPVLQTPSAAQSESSSEDDNDEPEVVSSKASALVLSTASQAEHALKQGFDSNTIQTTTERPDLRPAPTTERPNLRPVMPKMPPRNPFASRSTLLRNLLLPEIRITISNLSQAIRFLVDNDFLCDVELKAGEAEEQMIKVVE</sequence>
<dbReference type="GeneID" id="6069215"/>
<feature type="region of interest" description="Disordered" evidence="1">
    <location>
        <begin position="185"/>
        <end position="266"/>
    </location>
</feature>
<evidence type="ECO:0000313" key="4">
    <source>
        <dbReference type="Proteomes" id="UP000001194"/>
    </source>
</evidence>
<evidence type="ECO:0000256" key="1">
    <source>
        <dbReference type="SAM" id="MobiDB-lite"/>
    </source>
</evidence>
<name>B0CQ77_LACBS</name>
<dbReference type="KEGG" id="lbc:LACBIDRAFT_300738"/>
<dbReference type="PANTHER" id="PTHR13309">
    <property type="entry name" value="NUCLEAR FRAGILE X MENTAL RETARDATION PROTEIN INTERACTING PROTEIN 1"/>
    <property type="match status" value="1"/>
</dbReference>
<dbReference type="HOGENOM" id="CLU_024455_0_0_1"/>
<dbReference type="PANTHER" id="PTHR13309:SF0">
    <property type="entry name" value="FMR1-INTERACTING PROTEIN NUFIP1"/>
    <property type="match status" value="1"/>
</dbReference>
<dbReference type="Proteomes" id="UP000001194">
    <property type="component" value="Unassembled WGS sequence"/>
</dbReference>
<feature type="region of interest" description="Disordered" evidence="1">
    <location>
        <begin position="1"/>
        <end position="20"/>
    </location>
</feature>
<feature type="compositionally biased region" description="Polar residues" evidence="1">
    <location>
        <begin position="234"/>
        <end position="248"/>
    </location>
</feature>
<evidence type="ECO:0000313" key="3">
    <source>
        <dbReference type="EMBL" id="EDR15026.1"/>
    </source>
</evidence>
<keyword evidence="4" id="KW-1185">Reference proteome</keyword>
<accession>B0CQ77</accession>
<dbReference type="InterPro" id="IPR019496">
    <property type="entry name" value="NUFIP1_cons_dom"/>
</dbReference>
<dbReference type="GO" id="GO:0005634">
    <property type="term" value="C:nucleus"/>
    <property type="evidence" value="ECO:0007669"/>
    <property type="project" value="TreeGrafter"/>
</dbReference>
<proteinExistence type="predicted"/>
<dbReference type="OrthoDB" id="273070at2759"/>
<dbReference type="STRING" id="486041.B0CQ77"/>
<evidence type="ECO:0000259" key="2">
    <source>
        <dbReference type="Pfam" id="PF10453"/>
    </source>
</evidence>
<feature type="compositionally biased region" description="Acidic residues" evidence="1">
    <location>
        <begin position="252"/>
        <end position="261"/>
    </location>
</feature>
<dbReference type="AlphaFoldDB" id="B0CQ77"/>